<keyword evidence="2" id="KW-1185">Reference proteome</keyword>
<evidence type="ECO:0000313" key="1">
    <source>
        <dbReference type="EMBL" id="MBP3191845.1"/>
    </source>
</evidence>
<proteinExistence type="predicted"/>
<sequence>MNNTKISHFTSMTEQECKMVNGGGGWISRVISQFITDLKCGCEGVIDGDVARSGVGSMVR</sequence>
<evidence type="ECO:0000313" key="2">
    <source>
        <dbReference type="Proteomes" id="UP000673975"/>
    </source>
</evidence>
<gene>
    <name evidence="1" type="ORF">NATSA_04120</name>
</gene>
<reference evidence="1" key="1">
    <citation type="submission" date="2021-02" db="EMBL/GenBank/DDBJ databases">
        <title>Natronogracilivirga saccharolytica gen. nov. sp. nov. a new anaerobic, haloalkiliphilic carbohydrate-fermenting bacterium from soda lake and proposing of Cyclonatronumiaceae fam. nov. in the phylum Balneolaeota.</title>
        <authorList>
            <person name="Zhilina T.N."/>
            <person name="Sorokin D.Y."/>
            <person name="Zavarzina D.G."/>
            <person name="Toshchakov S.V."/>
            <person name="Kublanov I.V."/>
        </authorList>
    </citation>
    <scope>NUCLEOTIDE SEQUENCE</scope>
    <source>
        <strain evidence="1">Z-1702</strain>
    </source>
</reference>
<organism evidence="1 2">
    <name type="scientific">Natronogracilivirga saccharolytica</name>
    <dbReference type="NCBI Taxonomy" id="2812953"/>
    <lineage>
        <taxon>Bacteria</taxon>
        <taxon>Pseudomonadati</taxon>
        <taxon>Balneolota</taxon>
        <taxon>Balneolia</taxon>
        <taxon>Balneolales</taxon>
        <taxon>Cyclonatronaceae</taxon>
        <taxon>Natronogracilivirga</taxon>
    </lineage>
</organism>
<name>A0A8J7RHB4_9BACT</name>
<dbReference type="AlphaFoldDB" id="A0A8J7RHB4"/>
<protein>
    <recommendedName>
        <fullName evidence="3">Bacteriocin</fullName>
    </recommendedName>
</protein>
<dbReference type="RefSeq" id="WP_210510660.1">
    <property type="nucleotide sequence ID" value="NZ_JAFIDN010000002.1"/>
</dbReference>
<dbReference type="Proteomes" id="UP000673975">
    <property type="component" value="Unassembled WGS sequence"/>
</dbReference>
<comment type="caution">
    <text evidence="1">The sequence shown here is derived from an EMBL/GenBank/DDBJ whole genome shotgun (WGS) entry which is preliminary data.</text>
</comment>
<evidence type="ECO:0008006" key="3">
    <source>
        <dbReference type="Google" id="ProtNLM"/>
    </source>
</evidence>
<accession>A0A8J7RHB4</accession>
<dbReference type="EMBL" id="JAFIDN010000002">
    <property type="protein sequence ID" value="MBP3191845.1"/>
    <property type="molecule type" value="Genomic_DNA"/>
</dbReference>